<name>A0A235BCP4_9BACL</name>
<organism evidence="2 3">
    <name type="scientific">Paludifilum halophilum</name>
    <dbReference type="NCBI Taxonomy" id="1642702"/>
    <lineage>
        <taxon>Bacteria</taxon>
        <taxon>Bacillati</taxon>
        <taxon>Bacillota</taxon>
        <taxon>Bacilli</taxon>
        <taxon>Bacillales</taxon>
        <taxon>Thermoactinomycetaceae</taxon>
        <taxon>Paludifilum</taxon>
    </lineage>
</organism>
<evidence type="ECO:0000313" key="2">
    <source>
        <dbReference type="EMBL" id="OYD09839.1"/>
    </source>
</evidence>
<feature type="coiled-coil region" evidence="1">
    <location>
        <begin position="152"/>
        <end position="182"/>
    </location>
</feature>
<sequence length="203" mass="22744">MAQSQAGTRDGGSRFRRILKTADSSGGGGNPVIKLLGAALILLSTSIIGFRTAKSFADRPRQIRRLRTSLSLLETEIIYGSRRLDQVCEHIARREKKPIGILYQRCTEYLKGLDGVSTYECWKKAVDEVWPETAMKAPEREVLIDFGKTLGISNREDQLANLARVKSNLQVEENQAREEQTRYEKMCKSLGILAGALIVILIY</sequence>
<protein>
    <submittedName>
        <fullName evidence="2">Stage III sporulation protein AB</fullName>
    </submittedName>
</protein>
<dbReference type="Proteomes" id="UP000215459">
    <property type="component" value="Unassembled WGS sequence"/>
</dbReference>
<dbReference type="OrthoDB" id="1957909at2"/>
<dbReference type="EMBL" id="NOWF01000001">
    <property type="protein sequence ID" value="OYD09839.1"/>
    <property type="molecule type" value="Genomic_DNA"/>
</dbReference>
<dbReference type="PIRSF" id="PIRSF021435">
    <property type="entry name" value="SpoIIIAB"/>
    <property type="match status" value="1"/>
</dbReference>
<reference evidence="2 3" key="1">
    <citation type="submission" date="2017-07" db="EMBL/GenBank/DDBJ databases">
        <title>The genome sequence of Paludifilum halophilum highlights mechanisms for microbial adaptation to high salt environemnts.</title>
        <authorList>
            <person name="Belbahri L."/>
        </authorList>
    </citation>
    <scope>NUCLEOTIDE SEQUENCE [LARGE SCALE GENOMIC DNA]</scope>
    <source>
        <strain evidence="2 3">DSM 102817</strain>
    </source>
</reference>
<keyword evidence="3" id="KW-1185">Reference proteome</keyword>
<evidence type="ECO:0000256" key="1">
    <source>
        <dbReference type="SAM" id="Coils"/>
    </source>
</evidence>
<dbReference type="Pfam" id="PF09548">
    <property type="entry name" value="Spore_III_AB"/>
    <property type="match status" value="1"/>
</dbReference>
<dbReference type="NCBIfam" id="TIGR02833">
    <property type="entry name" value="spore_III_AB"/>
    <property type="match status" value="1"/>
</dbReference>
<proteinExistence type="predicted"/>
<comment type="caution">
    <text evidence="2">The sequence shown here is derived from an EMBL/GenBank/DDBJ whole genome shotgun (WGS) entry which is preliminary data.</text>
</comment>
<evidence type="ECO:0000313" key="3">
    <source>
        <dbReference type="Proteomes" id="UP000215459"/>
    </source>
</evidence>
<gene>
    <name evidence="2" type="primary">spoIIIAB</name>
    <name evidence="2" type="ORF">CHM34_02290</name>
</gene>
<dbReference type="AlphaFoldDB" id="A0A235BCP4"/>
<keyword evidence="1" id="KW-0175">Coiled coil</keyword>
<accession>A0A235BCP4</accession>
<dbReference type="InterPro" id="IPR014198">
    <property type="entry name" value="Spore_III_AB"/>
</dbReference>